<feature type="binding site" evidence="1">
    <location>
        <position position="237"/>
    </location>
    <ligand>
        <name>a divalent metal cation</name>
        <dbReference type="ChEBI" id="CHEBI:60240"/>
        <note>catalytic</note>
    </ligand>
</feature>
<dbReference type="PANTHER" id="PTHR12110">
    <property type="entry name" value="HYDROXYPYRUVATE ISOMERASE"/>
    <property type="match status" value="1"/>
</dbReference>
<dbReference type="PANTHER" id="PTHR12110:SF21">
    <property type="entry name" value="XYLOSE ISOMERASE-LIKE TIM BARREL DOMAIN-CONTAINING PROTEIN"/>
    <property type="match status" value="1"/>
</dbReference>
<organism evidence="3 4">
    <name type="scientific">Kineococcus endophyticus</name>
    <dbReference type="NCBI Taxonomy" id="1181883"/>
    <lineage>
        <taxon>Bacteria</taxon>
        <taxon>Bacillati</taxon>
        <taxon>Actinomycetota</taxon>
        <taxon>Actinomycetes</taxon>
        <taxon>Kineosporiales</taxon>
        <taxon>Kineosporiaceae</taxon>
        <taxon>Kineococcus</taxon>
    </lineage>
</organism>
<dbReference type="InterPro" id="IPR043700">
    <property type="entry name" value="DSD"/>
</dbReference>
<dbReference type="SUPFAM" id="SSF51658">
    <property type="entry name" value="Xylose isomerase-like"/>
    <property type="match status" value="1"/>
</dbReference>
<name>A0ABV3P588_9ACTN</name>
<gene>
    <name evidence="3" type="ORF">AB1207_08465</name>
</gene>
<dbReference type="PROSITE" id="PS51819">
    <property type="entry name" value="VOC"/>
    <property type="match status" value="1"/>
</dbReference>
<comment type="caution">
    <text evidence="3">The sequence shown here is derived from an EMBL/GenBank/DDBJ whole genome shotgun (WGS) entry which is preliminary data.</text>
</comment>
<sequence length="598" mass="64097">MRTSIATVSLAGTLPEKLRAAAAAGFDAVEVFEPDLVTSPLRPAQVRSLAADLGVRIALYQPFRDPDDVDPARAARVRDRLRRKLDVVRELGCDLVLVCSSVHAAAVRDDDELAAQLSALADDASAAGVRLAYEALAWGAHVSDYRHGARVVALADHPALGTCVDSFHVLSRGDDPDGIADLEKVFFCQVADAPLLGMDVLPWSRHHRLFPGQGGFDLARFQRAVLAAGYDGPVSLEVFNDLYRQADPGRTAVDALRSLRYLADRTVPGTLPAAPVPRDWAFVEVAASGAGLPAVESLLTAFGLRRTGVHRRGEVDLWTRGPVRVVVNQRSAQDRARLSSLGLEVDQPHALAERARDLLAPLVHRPVGPGEAEIPSLVAPDGTWVQFCSTAPEWRDDFVPVPAPADVAPQGGFTGIDHVTLPQPFAGFDAAGLFLTAVLGLQAGELSEIPAPDGLVRSRPHTSPRSPVRIALNVGPTSATLRGRPLTGGHVAFATNDLVAVVDGFLAAGGRALPVPGNYHDDLAARFDLDEEFCESLRRRGILYDRDERGGEFLQFFARSVSREFFVEVVERRGGYAGFGAGNTAVRLAAQRVAPEED</sequence>
<keyword evidence="1" id="KW-0456">Lyase</keyword>
<dbReference type="InterPro" id="IPR029068">
    <property type="entry name" value="Glyas_Bleomycin-R_OHBP_Dase"/>
</dbReference>
<feature type="binding site" evidence="1">
    <location>
        <position position="189"/>
    </location>
    <ligand>
        <name>a divalent metal cation</name>
        <dbReference type="ChEBI" id="CHEBI:60240"/>
        <note>catalytic</note>
    </ligand>
</feature>
<comment type="pathway">
    <text evidence="1">Aromatic compound metabolism; 3,4-dihydroxybenzoate biosynthesis.</text>
</comment>
<feature type="binding site" evidence="1">
    <location>
        <position position="165"/>
    </location>
    <ligand>
        <name>a divalent metal cation</name>
        <dbReference type="ChEBI" id="CHEBI:60240"/>
        <note>catalytic</note>
    </ligand>
</feature>
<proteinExistence type="inferred from homology"/>
<comment type="catalytic activity">
    <reaction evidence="1">
        <text>3-dehydroshikimate = 3,4-dihydroxybenzoate + H2O</text>
        <dbReference type="Rhea" id="RHEA:24848"/>
        <dbReference type="ChEBI" id="CHEBI:15377"/>
        <dbReference type="ChEBI" id="CHEBI:16630"/>
        <dbReference type="ChEBI" id="CHEBI:36241"/>
        <dbReference type="EC" id="4.2.1.118"/>
    </reaction>
</comment>
<comment type="similarity">
    <text evidence="1">Belongs to the bacterial two-domain DSD family.</text>
</comment>
<evidence type="ECO:0000313" key="4">
    <source>
        <dbReference type="Proteomes" id="UP001555826"/>
    </source>
</evidence>
<dbReference type="InterPro" id="IPR037523">
    <property type="entry name" value="VOC_core"/>
</dbReference>
<comment type="function">
    <text evidence="1">Catalyzes the conversion of 3-dehydroshikimate to protocatechuate (3,4-dihydroxybenzoate), a common intermediate of quinate and shikimate degradation pathways.</text>
</comment>
<feature type="binding site" evidence="1">
    <location>
        <position position="490"/>
    </location>
    <ligand>
        <name>Mg(2+)</name>
        <dbReference type="ChEBI" id="CHEBI:18420"/>
    </ligand>
</feature>
<keyword evidence="4" id="KW-1185">Reference proteome</keyword>
<dbReference type="SUPFAM" id="SSF54593">
    <property type="entry name" value="Glyoxalase/Bleomycin resistance protein/Dihydroxybiphenyl dioxygenase"/>
    <property type="match status" value="1"/>
</dbReference>
<evidence type="ECO:0000313" key="3">
    <source>
        <dbReference type="EMBL" id="MEW9264778.1"/>
    </source>
</evidence>
<feature type="binding site" evidence="1">
    <location>
        <position position="568"/>
    </location>
    <ligand>
        <name>Mg(2+)</name>
        <dbReference type="ChEBI" id="CHEBI:18420"/>
    </ligand>
</feature>
<evidence type="ECO:0000256" key="1">
    <source>
        <dbReference type="HAMAP-Rule" id="MF_02238"/>
    </source>
</evidence>
<reference evidence="3 4" key="1">
    <citation type="submission" date="2024-07" db="EMBL/GenBank/DDBJ databases">
        <authorList>
            <person name="Thanompreechachai J."/>
            <person name="Duangmal K."/>
        </authorList>
    </citation>
    <scope>NUCLEOTIDE SEQUENCE [LARGE SCALE GENOMIC DNA]</scope>
    <source>
        <strain evidence="3 4">KCTC 19886</strain>
    </source>
</reference>
<dbReference type="InterPro" id="IPR050312">
    <property type="entry name" value="IolE/XylAMocC-like"/>
</dbReference>
<accession>A0ABV3P588</accession>
<keyword evidence="1" id="KW-0479">Metal-binding</keyword>
<dbReference type="RefSeq" id="WP_367637587.1">
    <property type="nucleotide sequence ID" value="NZ_JBFNQN010000005.1"/>
</dbReference>
<dbReference type="Proteomes" id="UP001555826">
    <property type="component" value="Unassembled WGS sequence"/>
</dbReference>
<dbReference type="InterPro" id="IPR013022">
    <property type="entry name" value="Xyl_isomerase-like_TIM-brl"/>
</dbReference>
<comment type="cofactor">
    <cofactor evidence="1">
        <name>a divalent metal cation</name>
        <dbReference type="ChEBI" id="CHEBI:60240"/>
    </cofactor>
</comment>
<dbReference type="Pfam" id="PF01261">
    <property type="entry name" value="AP_endonuc_2"/>
    <property type="match status" value="1"/>
</dbReference>
<feature type="binding site" evidence="1">
    <location>
        <position position="134"/>
    </location>
    <ligand>
        <name>a divalent metal cation</name>
        <dbReference type="ChEBI" id="CHEBI:60240"/>
        <note>catalytic</note>
    </ligand>
</feature>
<dbReference type="Gene3D" id="3.20.20.150">
    <property type="entry name" value="Divalent-metal-dependent TIM barrel enzymes"/>
    <property type="match status" value="1"/>
</dbReference>
<dbReference type="Gene3D" id="3.10.180.10">
    <property type="entry name" value="2,3-Dihydroxybiphenyl 1,2-Dioxygenase, domain 1"/>
    <property type="match status" value="2"/>
</dbReference>
<dbReference type="EMBL" id="JBFNQN010000005">
    <property type="protein sequence ID" value="MEW9264778.1"/>
    <property type="molecule type" value="Genomic_DNA"/>
</dbReference>
<dbReference type="HAMAP" id="MF_02238">
    <property type="entry name" value="DSD"/>
    <property type="match status" value="1"/>
</dbReference>
<dbReference type="EC" id="4.2.1.118" evidence="1"/>
<evidence type="ECO:0000259" key="2">
    <source>
        <dbReference type="PROSITE" id="PS51819"/>
    </source>
</evidence>
<dbReference type="InterPro" id="IPR036237">
    <property type="entry name" value="Xyl_isomerase-like_sf"/>
</dbReference>
<feature type="binding site" evidence="1">
    <location>
        <position position="418"/>
    </location>
    <ligand>
        <name>Mg(2+)</name>
        <dbReference type="ChEBI" id="CHEBI:18420"/>
    </ligand>
</feature>
<feature type="domain" description="VOC" evidence="2">
    <location>
        <begin position="415"/>
        <end position="559"/>
    </location>
</feature>
<protein>
    <recommendedName>
        <fullName evidence="1">3-dehydroshikimate dehydratase</fullName>
        <shortName evidence="1">DSD</shortName>
        <ecNumber evidence="1">4.2.1.118</ecNumber>
    </recommendedName>
</protein>